<evidence type="ECO:0000313" key="1">
    <source>
        <dbReference type="EMBL" id="GBP59576.1"/>
    </source>
</evidence>
<dbReference type="Proteomes" id="UP000299102">
    <property type="component" value="Unassembled WGS sequence"/>
</dbReference>
<dbReference type="OrthoDB" id="10012075at2759"/>
<evidence type="ECO:0000313" key="2">
    <source>
        <dbReference type="Proteomes" id="UP000299102"/>
    </source>
</evidence>
<protein>
    <submittedName>
        <fullName evidence="1">Uncharacterized protein</fullName>
    </submittedName>
</protein>
<dbReference type="AlphaFoldDB" id="A0A4C1X706"/>
<gene>
    <name evidence="1" type="ORF">EVAR_44791_1</name>
</gene>
<proteinExistence type="predicted"/>
<dbReference type="STRING" id="151549.A0A4C1X706"/>
<accession>A0A4C1X706</accession>
<keyword evidence="2" id="KW-1185">Reference proteome</keyword>
<name>A0A4C1X706_EUMVA</name>
<comment type="caution">
    <text evidence="1">The sequence shown here is derived from an EMBL/GenBank/DDBJ whole genome shotgun (WGS) entry which is preliminary data.</text>
</comment>
<organism evidence="1 2">
    <name type="scientific">Eumeta variegata</name>
    <name type="common">Bagworm moth</name>
    <name type="synonym">Eumeta japonica</name>
    <dbReference type="NCBI Taxonomy" id="151549"/>
    <lineage>
        <taxon>Eukaryota</taxon>
        <taxon>Metazoa</taxon>
        <taxon>Ecdysozoa</taxon>
        <taxon>Arthropoda</taxon>
        <taxon>Hexapoda</taxon>
        <taxon>Insecta</taxon>
        <taxon>Pterygota</taxon>
        <taxon>Neoptera</taxon>
        <taxon>Endopterygota</taxon>
        <taxon>Lepidoptera</taxon>
        <taxon>Glossata</taxon>
        <taxon>Ditrysia</taxon>
        <taxon>Tineoidea</taxon>
        <taxon>Psychidae</taxon>
        <taxon>Oiketicinae</taxon>
        <taxon>Eumeta</taxon>
    </lineage>
</organism>
<reference evidence="1 2" key="1">
    <citation type="journal article" date="2019" name="Commun. Biol.">
        <title>The bagworm genome reveals a unique fibroin gene that provides high tensile strength.</title>
        <authorList>
            <person name="Kono N."/>
            <person name="Nakamura H."/>
            <person name="Ohtoshi R."/>
            <person name="Tomita M."/>
            <person name="Numata K."/>
            <person name="Arakawa K."/>
        </authorList>
    </citation>
    <scope>NUCLEOTIDE SEQUENCE [LARGE SCALE GENOMIC DNA]</scope>
</reference>
<dbReference type="EMBL" id="BGZK01000765">
    <property type="protein sequence ID" value="GBP59576.1"/>
    <property type="molecule type" value="Genomic_DNA"/>
</dbReference>
<sequence>MYGVSLKDRCRNSDIRVRCGLKEDAVTKVEKGQLQGSGYNEYEPEFLSPLENITVAQGRDIHFTCTVNHLGTYKTRSCIRQAPDNALYLLTGKKQRIHSRKQDNRHVSP</sequence>